<organism evidence="2 3">
    <name type="scientific">Stylosanthes scabra</name>
    <dbReference type="NCBI Taxonomy" id="79078"/>
    <lineage>
        <taxon>Eukaryota</taxon>
        <taxon>Viridiplantae</taxon>
        <taxon>Streptophyta</taxon>
        <taxon>Embryophyta</taxon>
        <taxon>Tracheophyta</taxon>
        <taxon>Spermatophyta</taxon>
        <taxon>Magnoliopsida</taxon>
        <taxon>eudicotyledons</taxon>
        <taxon>Gunneridae</taxon>
        <taxon>Pentapetalae</taxon>
        <taxon>rosids</taxon>
        <taxon>fabids</taxon>
        <taxon>Fabales</taxon>
        <taxon>Fabaceae</taxon>
        <taxon>Papilionoideae</taxon>
        <taxon>50 kb inversion clade</taxon>
        <taxon>dalbergioids sensu lato</taxon>
        <taxon>Dalbergieae</taxon>
        <taxon>Pterocarpus clade</taxon>
        <taxon>Stylosanthes</taxon>
    </lineage>
</organism>
<feature type="compositionally biased region" description="Basic and acidic residues" evidence="1">
    <location>
        <begin position="94"/>
        <end position="111"/>
    </location>
</feature>
<reference evidence="2 3" key="1">
    <citation type="journal article" date="2023" name="Plants (Basel)">
        <title>Bridging the Gap: Combining Genomics and Transcriptomics Approaches to Understand Stylosanthes scabra, an Orphan Legume from the Brazilian Caatinga.</title>
        <authorList>
            <person name="Ferreira-Neto J.R.C."/>
            <person name="da Silva M.D."/>
            <person name="Binneck E."/>
            <person name="de Melo N.F."/>
            <person name="da Silva R.H."/>
            <person name="de Melo A.L.T.M."/>
            <person name="Pandolfi V."/>
            <person name="Bustamante F.O."/>
            <person name="Brasileiro-Vidal A.C."/>
            <person name="Benko-Iseppon A.M."/>
        </authorList>
    </citation>
    <scope>NUCLEOTIDE SEQUENCE [LARGE SCALE GENOMIC DNA]</scope>
    <source>
        <tissue evidence="2">Leaves</tissue>
    </source>
</reference>
<accession>A0ABU6XCW7</accession>
<dbReference type="EMBL" id="JASCZI010211565">
    <property type="protein sequence ID" value="MED6194483.1"/>
    <property type="molecule type" value="Genomic_DNA"/>
</dbReference>
<gene>
    <name evidence="2" type="ORF">PIB30_029003</name>
</gene>
<protein>
    <submittedName>
        <fullName evidence="2">Uncharacterized protein</fullName>
    </submittedName>
</protein>
<comment type="caution">
    <text evidence="2">The sequence shown here is derived from an EMBL/GenBank/DDBJ whole genome shotgun (WGS) entry which is preliminary data.</text>
</comment>
<evidence type="ECO:0000256" key="1">
    <source>
        <dbReference type="SAM" id="MobiDB-lite"/>
    </source>
</evidence>
<proteinExistence type="predicted"/>
<dbReference type="Proteomes" id="UP001341840">
    <property type="component" value="Unassembled WGS sequence"/>
</dbReference>
<feature type="region of interest" description="Disordered" evidence="1">
    <location>
        <begin position="94"/>
        <end position="115"/>
    </location>
</feature>
<keyword evidence="3" id="KW-1185">Reference proteome</keyword>
<evidence type="ECO:0000313" key="3">
    <source>
        <dbReference type="Proteomes" id="UP001341840"/>
    </source>
</evidence>
<name>A0ABU6XCW7_9FABA</name>
<sequence length="131" mass="15623">MAVASPLLCLQYSNFVDAKAICEARLLSLNHARFCHLHRFYVSRLLRLQLGQCSSGDLHRLHRYEFCIAFRKRHSPESRAQHFLDLLLLQEEKKEKKKEKENEKKRRDDGGATRVKAATTWWQWWWAERKG</sequence>
<evidence type="ECO:0000313" key="2">
    <source>
        <dbReference type="EMBL" id="MED6194483.1"/>
    </source>
</evidence>